<keyword evidence="2" id="KW-1185">Reference proteome</keyword>
<dbReference type="InterPro" id="IPR036388">
    <property type="entry name" value="WH-like_DNA-bd_sf"/>
</dbReference>
<organism evidence="1 2">
    <name type="scientific">Acetitomaculum ruminis DSM 5522</name>
    <dbReference type="NCBI Taxonomy" id="1120918"/>
    <lineage>
        <taxon>Bacteria</taxon>
        <taxon>Bacillati</taxon>
        <taxon>Bacillota</taxon>
        <taxon>Clostridia</taxon>
        <taxon>Lachnospirales</taxon>
        <taxon>Lachnospiraceae</taxon>
        <taxon>Acetitomaculum</taxon>
    </lineage>
</organism>
<dbReference type="EMBL" id="FOJY01000005">
    <property type="protein sequence ID" value="SFA95444.1"/>
    <property type="molecule type" value="Genomic_DNA"/>
</dbReference>
<dbReference type="Proteomes" id="UP000198838">
    <property type="component" value="Unassembled WGS sequence"/>
</dbReference>
<evidence type="ECO:0000313" key="2">
    <source>
        <dbReference type="Proteomes" id="UP000198838"/>
    </source>
</evidence>
<gene>
    <name evidence="1" type="ORF">SAMN05216249_105160</name>
</gene>
<dbReference type="Gene3D" id="1.10.10.10">
    <property type="entry name" value="Winged helix-like DNA-binding domain superfamily/Winged helix DNA-binding domain"/>
    <property type="match status" value="1"/>
</dbReference>
<protein>
    <submittedName>
        <fullName evidence="1">RNA polymerase sigma factor, sigma-70 family</fullName>
    </submittedName>
</protein>
<dbReference type="InterPro" id="IPR013324">
    <property type="entry name" value="RNA_pol_sigma_r3/r4-like"/>
</dbReference>
<proteinExistence type="predicted"/>
<reference evidence="1 2" key="1">
    <citation type="submission" date="2016-10" db="EMBL/GenBank/DDBJ databases">
        <authorList>
            <person name="de Groot N.N."/>
        </authorList>
    </citation>
    <scope>NUCLEOTIDE SEQUENCE [LARGE SCALE GENOMIC DNA]</scope>
    <source>
        <strain evidence="1 2">DSM 5522</strain>
    </source>
</reference>
<dbReference type="OrthoDB" id="9814320at2"/>
<evidence type="ECO:0000313" key="1">
    <source>
        <dbReference type="EMBL" id="SFA95444.1"/>
    </source>
</evidence>
<dbReference type="STRING" id="1120918.SAMN05216249_105160"/>
<dbReference type="AlphaFoldDB" id="A0A1I0X3N2"/>
<accession>A0A1I0X3N2</accession>
<dbReference type="RefSeq" id="WP_092871299.1">
    <property type="nucleotide sequence ID" value="NZ_FOJY01000005.1"/>
</dbReference>
<dbReference type="SUPFAM" id="SSF88659">
    <property type="entry name" value="Sigma3 and sigma4 domains of RNA polymerase sigma factors"/>
    <property type="match status" value="1"/>
</dbReference>
<name>A0A1I0X3N2_9FIRM</name>
<sequence length="139" mass="16339">MAEKKKHLIKVQDQLVPVNEEVYLTYYRMKRREIYLEERDTANGVFYYSALDAEGTNGEDVIPDRSSPPVEDLVMDKLITEKLHRCLAQLAKEEQELIFTLFFQNKSEHQLAADTGIPRMTLHDRKVKILRTLKKLMEK</sequence>